<dbReference type="SUPFAM" id="SSF88659">
    <property type="entry name" value="Sigma3 and sigma4 domains of RNA polymerase sigma factors"/>
    <property type="match status" value="1"/>
</dbReference>
<accession>X1QEJ2</accession>
<evidence type="ECO:0000313" key="1">
    <source>
        <dbReference type="EMBL" id="GAI66917.1"/>
    </source>
</evidence>
<sequence length="126" mass="14247">MIQKESIVNLLLSYPDMGYQEIGDIVGCSRQNVYKIAKGTGLIRDAKPRNYRSDVTVECGLELYHQDLLVKDIAQALSCSVATVRSRLRAAGISKSECYSRSMKLDWRGDPKIRAVARRPNDRQQE</sequence>
<name>X1QEJ2_9ZZZZ</name>
<gene>
    <name evidence="1" type="ORF">S12H4_06009</name>
</gene>
<comment type="caution">
    <text evidence="1">The sequence shown here is derived from an EMBL/GenBank/DDBJ whole genome shotgun (WGS) entry which is preliminary data.</text>
</comment>
<dbReference type="InterPro" id="IPR036388">
    <property type="entry name" value="WH-like_DNA-bd_sf"/>
</dbReference>
<dbReference type="EMBL" id="BARW01002057">
    <property type="protein sequence ID" value="GAI66917.1"/>
    <property type="molecule type" value="Genomic_DNA"/>
</dbReference>
<organism evidence="1">
    <name type="scientific">marine sediment metagenome</name>
    <dbReference type="NCBI Taxonomy" id="412755"/>
    <lineage>
        <taxon>unclassified sequences</taxon>
        <taxon>metagenomes</taxon>
        <taxon>ecological metagenomes</taxon>
    </lineage>
</organism>
<proteinExistence type="predicted"/>
<reference evidence="1" key="1">
    <citation type="journal article" date="2014" name="Front. Microbiol.">
        <title>High frequency of phylogenetically diverse reductive dehalogenase-homologous genes in deep subseafloor sedimentary metagenomes.</title>
        <authorList>
            <person name="Kawai M."/>
            <person name="Futagami T."/>
            <person name="Toyoda A."/>
            <person name="Takaki Y."/>
            <person name="Nishi S."/>
            <person name="Hori S."/>
            <person name="Arai W."/>
            <person name="Tsubouchi T."/>
            <person name="Morono Y."/>
            <person name="Uchiyama I."/>
            <person name="Ito T."/>
            <person name="Fujiyama A."/>
            <person name="Inagaki F."/>
            <person name="Takami H."/>
        </authorList>
    </citation>
    <scope>NUCLEOTIDE SEQUENCE</scope>
    <source>
        <strain evidence="1">Expedition CK06-06</strain>
    </source>
</reference>
<dbReference type="InterPro" id="IPR013324">
    <property type="entry name" value="RNA_pol_sigma_r3/r4-like"/>
</dbReference>
<protein>
    <submittedName>
        <fullName evidence="1">Uncharacterized protein</fullName>
    </submittedName>
</protein>
<dbReference type="Gene3D" id="1.10.10.10">
    <property type="entry name" value="Winged helix-like DNA-binding domain superfamily/Winged helix DNA-binding domain"/>
    <property type="match status" value="1"/>
</dbReference>
<dbReference type="AlphaFoldDB" id="X1QEJ2"/>